<dbReference type="Proteomes" id="UP000178419">
    <property type="component" value="Unassembled WGS sequence"/>
</dbReference>
<proteinExistence type="predicted"/>
<dbReference type="EMBL" id="MGGE01000044">
    <property type="protein sequence ID" value="OGM20317.1"/>
    <property type="molecule type" value="Genomic_DNA"/>
</dbReference>
<accession>A0A1F7XZ37</accession>
<evidence type="ECO:0000313" key="2">
    <source>
        <dbReference type="Proteomes" id="UP000178419"/>
    </source>
</evidence>
<protein>
    <submittedName>
        <fullName evidence="1">Uncharacterized protein</fullName>
    </submittedName>
</protein>
<organism evidence="1 2">
    <name type="scientific">Candidatus Woesebacteria bacterium RIFCSPHIGHO2_01_FULL_38_9</name>
    <dbReference type="NCBI Taxonomy" id="1802492"/>
    <lineage>
        <taxon>Bacteria</taxon>
        <taxon>Candidatus Woeseibacteriota</taxon>
    </lineage>
</organism>
<comment type="caution">
    <text evidence="1">The sequence shown here is derived from an EMBL/GenBank/DDBJ whole genome shotgun (WGS) entry which is preliminary data.</text>
</comment>
<dbReference type="AlphaFoldDB" id="A0A1F7XZ37"/>
<gene>
    <name evidence="1" type="ORF">A2714_04700</name>
</gene>
<evidence type="ECO:0000313" key="1">
    <source>
        <dbReference type="EMBL" id="OGM20317.1"/>
    </source>
</evidence>
<sequence>MGQLPTQTYHNIGRKKVDSDVLRQKLKLKQFEVKRNVFGKYPHVGKFFADRGIDPGKIREHSAKLIGTGAIVGSLLFLPPVSVKFLPSPPELLDKFKNKIDESEGSVSKKKILVETFNSILPVRPRPLTRDEEKLLEQIFGNIIGIPARATLEGEHLNTTYGFIGAEQHLRRYPGDSVSEHGEGIILKEGMAPGLGAWGYFSQSRESLTEDLEDVERWYAVVQTLYLSDWNKRQPYLKNWYKYRKVLIVNTQNGNAVVASIADSGPAAWTGKHFGGSPEVMEYLGGSRYKKGAVIIFFVDDPKNRIPLGPVEYANLKLGSMLININK</sequence>
<reference evidence="1 2" key="1">
    <citation type="journal article" date="2016" name="Nat. Commun.">
        <title>Thousands of microbial genomes shed light on interconnected biogeochemical processes in an aquifer system.</title>
        <authorList>
            <person name="Anantharaman K."/>
            <person name="Brown C.T."/>
            <person name="Hug L.A."/>
            <person name="Sharon I."/>
            <person name="Castelle C.J."/>
            <person name="Probst A.J."/>
            <person name="Thomas B.C."/>
            <person name="Singh A."/>
            <person name="Wilkins M.J."/>
            <person name="Karaoz U."/>
            <person name="Brodie E.L."/>
            <person name="Williams K.H."/>
            <person name="Hubbard S.S."/>
            <person name="Banfield J.F."/>
        </authorList>
    </citation>
    <scope>NUCLEOTIDE SEQUENCE [LARGE SCALE GENOMIC DNA]</scope>
</reference>
<name>A0A1F7XZ37_9BACT</name>